<dbReference type="GO" id="GO:0047372">
    <property type="term" value="F:monoacylglycerol lipase activity"/>
    <property type="evidence" value="ECO:0007669"/>
    <property type="project" value="TreeGrafter"/>
</dbReference>
<dbReference type="InterPro" id="IPR000073">
    <property type="entry name" value="AB_hydrolase_1"/>
</dbReference>
<organism evidence="2 3">
    <name type="scientific">Latilactobacillus curvatus</name>
    <name type="common">Lactobacillus curvatus</name>
    <dbReference type="NCBI Taxonomy" id="28038"/>
    <lineage>
        <taxon>Bacteria</taxon>
        <taxon>Bacillati</taxon>
        <taxon>Bacillota</taxon>
        <taxon>Bacilli</taxon>
        <taxon>Lactobacillales</taxon>
        <taxon>Lactobacillaceae</taxon>
        <taxon>Latilactobacillus</taxon>
    </lineage>
</organism>
<dbReference type="SUPFAM" id="SSF53474">
    <property type="entry name" value="alpha/beta-Hydrolases"/>
    <property type="match status" value="1"/>
</dbReference>
<name>A0AAC9Y0B9_LATCU</name>
<evidence type="ECO:0000313" key="3">
    <source>
        <dbReference type="Proteomes" id="UP000199749"/>
    </source>
</evidence>
<sequence>MTYLTTPNQFIQDQDGQRFTYREIGSGTGLPLVLLNHLSATLDNWDPALIDLISQQRRVIVFDNRGVGFSDGKVPTTIEQMAADCYAFITAMQLTQFDLLGLSMGGFVAQAFTLKYPSSVNHLILVGTGPHGDSEIAKVGRITTFDLIRAFLTHRDVKEYLFFTRTSQGKQAGKAFINRLKQREIVEDKAITLAAYRRQLIAIKQYANDQPANLAQINQPTLIVNGDHDRMVPVNGSYDLHERISNSQLKLYPDAGHMALFQNPNDFATLLAQFLNR</sequence>
<accession>A0AAC9Y0B9</accession>
<proteinExistence type="predicted"/>
<evidence type="ECO:0000259" key="1">
    <source>
        <dbReference type="Pfam" id="PF00561"/>
    </source>
</evidence>
<reference evidence="2 3" key="1">
    <citation type="submission" date="2017-07" db="EMBL/GenBank/DDBJ databases">
        <title>Lactobacillus curvatus MRS6 whole genome.</title>
        <authorList>
            <person name="Jans C."/>
            <person name="Lagler S."/>
            <person name="Lacroix C."/>
            <person name="Meile L."/>
            <person name="Stevens M.J.A."/>
        </authorList>
    </citation>
    <scope>NUCLEOTIDE SEQUENCE [LARGE SCALE GENOMIC DNA]</scope>
    <source>
        <strain evidence="2 3">MRS6</strain>
    </source>
</reference>
<evidence type="ECO:0000313" key="2">
    <source>
        <dbReference type="EMBL" id="ASN60179.1"/>
    </source>
</evidence>
<dbReference type="InterPro" id="IPR050266">
    <property type="entry name" value="AB_hydrolase_sf"/>
</dbReference>
<dbReference type="AlphaFoldDB" id="A0AAC9Y0B9"/>
<dbReference type="PANTHER" id="PTHR43798:SF5">
    <property type="entry name" value="MONOACYLGLYCEROL LIPASE ABHD6"/>
    <property type="match status" value="1"/>
</dbReference>
<dbReference type="GO" id="GO:0046464">
    <property type="term" value="P:acylglycerol catabolic process"/>
    <property type="evidence" value="ECO:0007669"/>
    <property type="project" value="TreeGrafter"/>
</dbReference>
<feature type="domain" description="AB hydrolase-1" evidence="1">
    <location>
        <begin position="31"/>
        <end position="264"/>
    </location>
</feature>
<dbReference type="Pfam" id="PF00561">
    <property type="entry name" value="Abhydrolase_1"/>
    <property type="match status" value="1"/>
</dbReference>
<dbReference type="EMBL" id="CP022474">
    <property type="protein sequence ID" value="ASN60179.1"/>
    <property type="molecule type" value="Genomic_DNA"/>
</dbReference>
<dbReference type="GO" id="GO:0016020">
    <property type="term" value="C:membrane"/>
    <property type="evidence" value="ECO:0007669"/>
    <property type="project" value="TreeGrafter"/>
</dbReference>
<dbReference type="Gene3D" id="3.40.50.1820">
    <property type="entry name" value="alpha/beta hydrolase"/>
    <property type="match status" value="1"/>
</dbReference>
<dbReference type="Proteomes" id="UP000199749">
    <property type="component" value="Chromosome"/>
</dbReference>
<dbReference type="RefSeq" id="WP_089556759.1">
    <property type="nucleotide sequence ID" value="NZ_CP022474.1"/>
</dbReference>
<gene>
    <name evidence="2" type="ORF">CG419_05815</name>
</gene>
<dbReference type="InterPro" id="IPR029058">
    <property type="entry name" value="AB_hydrolase_fold"/>
</dbReference>
<protein>
    <submittedName>
        <fullName evidence="2">Alpha/beta hydrolase</fullName>
    </submittedName>
</protein>
<keyword evidence="2" id="KW-0378">Hydrolase</keyword>
<dbReference type="PRINTS" id="PR00111">
    <property type="entry name" value="ABHYDROLASE"/>
</dbReference>
<dbReference type="PANTHER" id="PTHR43798">
    <property type="entry name" value="MONOACYLGLYCEROL LIPASE"/>
    <property type="match status" value="1"/>
</dbReference>